<keyword evidence="2" id="KW-1185">Reference proteome</keyword>
<evidence type="ECO:0000313" key="1">
    <source>
        <dbReference type="EMBL" id="TQM74013.1"/>
    </source>
</evidence>
<accession>A0A543ITV9</accession>
<dbReference type="AlphaFoldDB" id="A0A543ITV9"/>
<organism evidence="1 2">
    <name type="scientific">Thermopolyspora flexuosa</name>
    <dbReference type="NCBI Taxonomy" id="103836"/>
    <lineage>
        <taxon>Bacteria</taxon>
        <taxon>Bacillati</taxon>
        <taxon>Actinomycetota</taxon>
        <taxon>Actinomycetes</taxon>
        <taxon>Streptosporangiales</taxon>
        <taxon>Streptosporangiaceae</taxon>
        <taxon>Thermopolyspora</taxon>
    </lineage>
</organism>
<name>A0A543ITV9_9ACTN</name>
<proteinExistence type="predicted"/>
<reference evidence="1 2" key="1">
    <citation type="submission" date="2019-06" db="EMBL/GenBank/DDBJ databases">
        <title>Sequencing the genomes of 1000 actinobacteria strains.</title>
        <authorList>
            <person name="Klenk H.-P."/>
        </authorList>
    </citation>
    <scope>NUCLEOTIDE SEQUENCE [LARGE SCALE GENOMIC DNA]</scope>
    <source>
        <strain evidence="1 2">DSM 43186</strain>
    </source>
</reference>
<evidence type="ECO:0000313" key="2">
    <source>
        <dbReference type="Proteomes" id="UP000319213"/>
    </source>
</evidence>
<protein>
    <recommendedName>
        <fullName evidence="3">Cold shock CspA family protein</fullName>
    </recommendedName>
</protein>
<dbReference type="RefSeq" id="WP_142258247.1">
    <property type="nucleotide sequence ID" value="NZ_BMPV01000008.1"/>
</dbReference>
<evidence type="ECO:0008006" key="3">
    <source>
        <dbReference type="Google" id="ProtNLM"/>
    </source>
</evidence>
<gene>
    <name evidence="1" type="ORF">FHX40_0674</name>
</gene>
<dbReference type="OrthoDB" id="3830203at2"/>
<comment type="caution">
    <text evidence="1">The sequence shown here is derived from an EMBL/GenBank/DDBJ whole genome shotgun (WGS) entry which is preliminary data.</text>
</comment>
<dbReference type="EMBL" id="VFPQ01000001">
    <property type="protein sequence ID" value="TQM74013.1"/>
    <property type="molecule type" value="Genomic_DNA"/>
</dbReference>
<sequence>MQATVRTFDPRTRSGTLFLDDGTPVGFGREALDAGPLRTLRPGQRVTISMLGDVVVTITHPGFSPPGGDEGE</sequence>
<dbReference type="Proteomes" id="UP000319213">
    <property type="component" value="Unassembled WGS sequence"/>
</dbReference>